<dbReference type="AlphaFoldDB" id="W4LMZ1"/>
<reference evidence="3 4" key="1">
    <citation type="journal article" date="2014" name="Nature">
        <title>An environmental bacterial taxon with a large and distinct metabolic repertoire.</title>
        <authorList>
            <person name="Wilson M.C."/>
            <person name="Mori T."/>
            <person name="Ruckert C."/>
            <person name="Uria A.R."/>
            <person name="Helf M.J."/>
            <person name="Takada K."/>
            <person name="Gernert C."/>
            <person name="Steffens U.A."/>
            <person name="Heycke N."/>
            <person name="Schmitt S."/>
            <person name="Rinke C."/>
            <person name="Helfrich E.J."/>
            <person name="Brachmann A.O."/>
            <person name="Gurgui C."/>
            <person name="Wakimoto T."/>
            <person name="Kracht M."/>
            <person name="Crusemann M."/>
            <person name="Hentschel U."/>
            <person name="Abe I."/>
            <person name="Matsunaga S."/>
            <person name="Kalinowski J."/>
            <person name="Takeyama H."/>
            <person name="Piel J."/>
        </authorList>
    </citation>
    <scope>NUCLEOTIDE SEQUENCE [LARGE SCALE GENOMIC DNA]</scope>
    <source>
        <strain evidence="4">TSY1</strain>
    </source>
</reference>
<dbReference type="Pfam" id="PF01075">
    <property type="entry name" value="Glyco_transf_9"/>
    <property type="match status" value="1"/>
</dbReference>
<evidence type="ECO:0008006" key="5">
    <source>
        <dbReference type="Google" id="ProtNLM"/>
    </source>
</evidence>
<dbReference type="Gene3D" id="3.40.50.2000">
    <property type="entry name" value="Glycogen Phosphorylase B"/>
    <property type="match status" value="2"/>
</dbReference>
<gene>
    <name evidence="3" type="ORF">ETSY1_15435</name>
</gene>
<dbReference type="HOGENOM" id="CLU_038371_1_0_7"/>
<dbReference type="InterPro" id="IPR002201">
    <property type="entry name" value="Glyco_trans_9"/>
</dbReference>
<dbReference type="CDD" id="cd03789">
    <property type="entry name" value="GT9_LPS_heptosyltransferase"/>
    <property type="match status" value="1"/>
</dbReference>
<evidence type="ECO:0000313" key="4">
    <source>
        <dbReference type="Proteomes" id="UP000019141"/>
    </source>
</evidence>
<dbReference type="PANTHER" id="PTHR30160">
    <property type="entry name" value="TETRAACYLDISACCHARIDE 4'-KINASE-RELATED"/>
    <property type="match status" value="1"/>
</dbReference>
<dbReference type="GO" id="GO:0008713">
    <property type="term" value="F:ADP-heptose-lipopolysaccharide heptosyltransferase activity"/>
    <property type="evidence" value="ECO:0007669"/>
    <property type="project" value="TreeGrafter"/>
</dbReference>
<name>W4LMZ1_ENTF1</name>
<keyword evidence="1" id="KW-0328">Glycosyltransferase</keyword>
<accession>W4LMZ1</accession>
<protein>
    <recommendedName>
        <fullName evidence="5">Glycosyl transferase family 9</fullName>
    </recommendedName>
</protein>
<keyword evidence="2" id="KW-0808">Transferase</keyword>
<evidence type="ECO:0000256" key="1">
    <source>
        <dbReference type="ARBA" id="ARBA00022676"/>
    </source>
</evidence>
<dbReference type="GO" id="GO:0005829">
    <property type="term" value="C:cytosol"/>
    <property type="evidence" value="ECO:0007669"/>
    <property type="project" value="TreeGrafter"/>
</dbReference>
<dbReference type="EMBL" id="AZHW01000461">
    <property type="protein sequence ID" value="ETW99317.1"/>
    <property type="molecule type" value="Genomic_DNA"/>
</dbReference>
<dbReference type="InterPro" id="IPR051199">
    <property type="entry name" value="LPS_LOS_Heptosyltrfase"/>
</dbReference>
<comment type="caution">
    <text evidence="3">The sequence shown here is derived from an EMBL/GenBank/DDBJ whole genome shotgun (WGS) entry which is preliminary data.</text>
</comment>
<keyword evidence="4" id="KW-1185">Reference proteome</keyword>
<dbReference type="PANTHER" id="PTHR30160:SF15">
    <property type="entry name" value="GLYCOSYLTRANSFERASE HI_0523-RELATED"/>
    <property type="match status" value="1"/>
</dbReference>
<proteinExistence type="predicted"/>
<dbReference type="GO" id="GO:0009244">
    <property type="term" value="P:lipopolysaccharide core region biosynthetic process"/>
    <property type="evidence" value="ECO:0007669"/>
    <property type="project" value="TreeGrafter"/>
</dbReference>
<dbReference type="Proteomes" id="UP000019141">
    <property type="component" value="Unassembled WGS sequence"/>
</dbReference>
<evidence type="ECO:0000256" key="2">
    <source>
        <dbReference type="ARBA" id="ARBA00022679"/>
    </source>
</evidence>
<dbReference type="SUPFAM" id="SSF53756">
    <property type="entry name" value="UDP-Glycosyltransferase/glycogen phosphorylase"/>
    <property type="match status" value="1"/>
</dbReference>
<organism evidence="3 4">
    <name type="scientific">Entotheonella factor</name>
    <dbReference type="NCBI Taxonomy" id="1429438"/>
    <lineage>
        <taxon>Bacteria</taxon>
        <taxon>Pseudomonadati</taxon>
        <taxon>Nitrospinota/Tectimicrobiota group</taxon>
        <taxon>Candidatus Tectimicrobiota</taxon>
        <taxon>Candidatus Entotheonellia</taxon>
        <taxon>Candidatus Entotheonellales</taxon>
        <taxon>Candidatus Entotheonellaceae</taxon>
        <taxon>Candidatus Entotheonella</taxon>
    </lineage>
</organism>
<sequence length="330" mass="36636">MQKLHRVIVSRTDSIGDTVLTLPVCGYLKQLYPDVELVYLGKGYVRDVVAQCSHVDRLIEYTPESIEGSLKAEHADAIIHAFPRSDVAMAAKKAKIQHRIGTWGRSFHWPTCNHLIPFSRRWSGLHESQLNFKLLRGLQVHHTPHLDDIPNLYGLPLAAQKDREGVILHPGSGGSAVDWPIGHYVALADLLKAEGMTVYLTGTEQEGRHFRPFFRFDKRIIDMSGKLSLSELLDFIRQCELLVACSTGPLHIAAASGIGALGLFIDQRPIGPGRWRPVGSRARVITPPHSDRVADITPERVGEVIMSLEGHLAEPRTPFKPNNVMDKPGA</sequence>
<evidence type="ECO:0000313" key="3">
    <source>
        <dbReference type="EMBL" id="ETW99317.1"/>
    </source>
</evidence>